<keyword evidence="2" id="KW-1185">Reference proteome</keyword>
<sequence>MEQEMFGAPIVRWDSLNPSAYGRVIVAGRRGGKTQRQREWSSLLFDEILETQNLMNKAKVRDYIRTQSPLAESVRPNYIRSRWVRFANGHGRNNAVVVFSLSLDVQGDQQLIFTMDQINRLSTTRETIYRLSALSVTIAGTPLMTSFILSLDQLMEKRGYQFRQKVNPYPLWQEF</sequence>
<reference evidence="1 2" key="1">
    <citation type="submission" date="2017-08" db="EMBL/GenBank/DDBJ databases">
        <authorList>
            <person name="Bertolini C.M."/>
            <person name="Tyransky A."/>
            <person name="Ball S.L."/>
            <person name="Breitenberger C.A."/>
            <person name="Daniels C.J."/>
            <person name="Garlena R.A."/>
            <person name="Russell D.A."/>
            <person name="Pope W.H."/>
            <person name="Jacobs-Sera D."/>
            <person name="Hendrix R.W."/>
            <person name="Hatfull G.F."/>
        </authorList>
    </citation>
    <scope>NUCLEOTIDE SEQUENCE [LARGE SCALE GENOMIC DNA]</scope>
</reference>
<accession>A0A249XLP6</accession>
<proteinExistence type="predicted"/>
<organism evidence="1 2">
    <name type="scientific">Arthrobacter phage Adat</name>
    <dbReference type="NCBI Taxonomy" id="2027883"/>
    <lineage>
        <taxon>Viruses</taxon>
        <taxon>Duplodnaviria</taxon>
        <taxon>Heunggongvirae</taxon>
        <taxon>Uroviricota</taxon>
        <taxon>Caudoviricetes</taxon>
        <taxon>Jasminevirus</taxon>
        <taxon>Jasminevirus adat</taxon>
    </lineage>
</organism>
<name>A0A249XLP6_9CAUD</name>
<dbReference type="EMBL" id="MF668266">
    <property type="protein sequence ID" value="ASZ72615.1"/>
    <property type="molecule type" value="Genomic_DNA"/>
</dbReference>
<gene>
    <name evidence="1" type="ORF">ADAT_43</name>
</gene>
<evidence type="ECO:0000313" key="1">
    <source>
        <dbReference type="EMBL" id="ASZ72615.1"/>
    </source>
</evidence>
<dbReference type="Proteomes" id="UP000221251">
    <property type="component" value="Segment"/>
</dbReference>
<evidence type="ECO:0000313" key="2">
    <source>
        <dbReference type="Proteomes" id="UP000221251"/>
    </source>
</evidence>
<dbReference type="OrthoDB" id="30513at10239"/>
<protein>
    <submittedName>
        <fullName evidence="1">Uncharacterized protein</fullName>
    </submittedName>
</protein>